<dbReference type="AlphaFoldDB" id="A0A136ITA7"/>
<dbReference type="Proteomes" id="UP000070501">
    <property type="component" value="Unassembled WGS sequence"/>
</dbReference>
<proteinExistence type="predicted"/>
<accession>A0A136ITA7</accession>
<evidence type="ECO:0000313" key="1">
    <source>
        <dbReference type="EMBL" id="KXJ88123.1"/>
    </source>
</evidence>
<keyword evidence="2" id="KW-1185">Reference proteome</keyword>
<sequence>MPTPIGGSRKKQTLKLPVMFYSEAAIDLLGLRSDVYQTGIFDVLAEHAGSPSITKSFKSTIRERMMFGKST</sequence>
<protein>
    <submittedName>
        <fullName evidence="1">Uncharacterized protein</fullName>
    </submittedName>
</protein>
<dbReference type="OrthoDB" id="447251at2759"/>
<dbReference type="STRING" id="196109.A0A136ITA7"/>
<dbReference type="InParanoid" id="A0A136ITA7"/>
<name>A0A136ITA7_9PEZI</name>
<reference evidence="2" key="1">
    <citation type="submission" date="2016-02" db="EMBL/GenBank/DDBJ databases">
        <title>Draft genome sequence of Microdochium bolleyi, a fungal endophyte of beachgrass.</title>
        <authorList>
            <consortium name="DOE Joint Genome Institute"/>
            <person name="David A.S."/>
            <person name="May G."/>
            <person name="Haridas S."/>
            <person name="Lim J."/>
            <person name="Wang M."/>
            <person name="Labutti K."/>
            <person name="Lipzen A."/>
            <person name="Barry K."/>
            <person name="Grigoriev I.V."/>
        </authorList>
    </citation>
    <scope>NUCLEOTIDE SEQUENCE [LARGE SCALE GENOMIC DNA]</scope>
    <source>
        <strain evidence="2">J235TASD1</strain>
    </source>
</reference>
<feature type="non-terminal residue" evidence="1">
    <location>
        <position position="71"/>
    </location>
</feature>
<gene>
    <name evidence="1" type="ORF">Micbo1qcDRAFT_166771</name>
</gene>
<dbReference type="EMBL" id="KQ964259">
    <property type="protein sequence ID" value="KXJ88123.1"/>
    <property type="molecule type" value="Genomic_DNA"/>
</dbReference>
<organism evidence="1 2">
    <name type="scientific">Microdochium bolleyi</name>
    <dbReference type="NCBI Taxonomy" id="196109"/>
    <lineage>
        <taxon>Eukaryota</taxon>
        <taxon>Fungi</taxon>
        <taxon>Dikarya</taxon>
        <taxon>Ascomycota</taxon>
        <taxon>Pezizomycotina</taxon>
        <taxon>Sordariomycetes</taxon>
        <taxon>Xylariomycetidae</taxon>
        <taxon>Xylariales</taxon>
        <taxon>Microdochiaceae</taxon>
        <taxon>Microdochium</taxon>
    </lineage>
</organism>
<evidence type="ECO:0000313" key="2">
    <source>
        <dbReference type="Proteomes" id="UP000070501"/>
    </source>
</evidence>